<dbReference type="Pfam" id="PF19296">
    <property type="entry name" value="RelA_AH_RIS"/>
    <property type="match status" value="1"/>
</dbReference>
<dbReference type="SUPFAM" id="SSF109604">
    <property type="entry name" value="HD-domain/PDEase-like"/>
    <property type="match status" value="1"/>
</dbReference>
<feature type="domain" description="ACT" evidence="10">
    <location>
        <begin position="668"/>
        <end position="742"/>
    </location>
</feature>
<dbReference type="PANTHER" id="PTHR21262">
    <property type="entry name" value="GUANOSINE-3',5'-BIS DIPHOSPHATE 3'-PYROPHOSPHOHYDROLASE"/>
    <property type="match status" value="1"/>
</dbReference>
<keyword evidence="13" id="KW-1185">Reference proteome</keyword>
<dbReference type="SMART" id="SM00954">
    <property type="entry name" value="RelA_SpoT"/>
    <property type="match status" value="1"/>
</dbReference>
<dbReference type="GO" id="GO:0008893">
    <property type="term" value="F:guanosine-3',5'-bis(diphosphate) 3'-diphosphatase activity"/>
    <property type="evidence" value="ECO:0007669"/>
    <property type="project" value="UniProtKB-EC"/>
</dbReference>
<sequence>MVSVTDDISDLFAHGTPSPDAWLDRVLPEAGEEERELLRTAWDVAVETYNGEVRHSGESYLEHSLAVASILAGLKLDSQSIAAGLLHDGPAVCSGKQWSACCARVGDDVAALVDGVGRMDVISELHDDARDEAADDDDTTSRTDALRRMLLAMAQDIRVVFIKLAERLHDLRTLRGHPDAVQQRVARETRDIYAPLAHRLGIWQVKWEMEDLCFRYLEPETYKRVARLLREKRQDRERYIREVTDQLNAALERAGIEADVYGRPKHIYSIWKKMQRKGLGFHELFDIRAMRVMVRDVASCYATLGVVHSLWRHIPKEFDDYITTPKENDYQSLHTAVVGPEGKTLEVQIRTWEMHEQAELGVAAHWRYKEGGQSRDARFEQKLAWLRQLLEWGREDGAGDDFIDRFKAEIFEDRVYVISPKGDVLDLPKGATPLDFAYYIHSDVGHRCRGGKVNGRMVPLTYELRNGDQVEILTSRRGTPSRDWLNASRGYLRTSRARSRVRAWFRQQDHDKNVAAGRQILDRELHRLGVQDMNLEKLADKSRYTGMDDFLAAIGRGDISSGYLAGLVGDHVLPRRDPADGLPQGPAPAGGEHTDEVSIYGVGNLLTRQAGCCKPAPGDPVVGFITRGEGVTIHRRDCKNVRRLMETAPERIIDVSWSRHSEQKYPVDIQVDAYDRQGLLRDITAILTNEKVNVTGVNTATGSQDHQARMTLTVEIGDVTQMSRLMDRIATLRNVRDVRRKT</sequence>
<dbReference type="GO" id="GO:0008728">
    <property type="term" value="F:GTP diphosphokinase activity"/>
    <property type="evidence" value="ECO:0007669"/>
    <property type="project" value="TreeGrafter"/>
</dbReference>
<dbReference type="InterPro" id="IPR033655">
    <property type="entry name" value="TGS_RelA/SpoT"/>
</dbReference>
<dbReference type="CDD" id="cd04876">
    <property type="entry name" value="ACT_RelA-SpoT"/>
    <property type="match status" value="1"/>
</dbReference>
<dbReference type="OrthoDB" id="9805041at2"/>
<dbReference type="FunFam" id="3.10.20.30:FF:000002">
    <property type="entry name" value="GTP pyrophosphokinase (RelA/SpoT)"/>
    <property type="match status" value="1"/>
</dbReference>
<dbReference type="GO" id="GO:0042594">
    <property type="term" value="P:response to starvation"/>
    <property type="evidence" value="ECO:0007669"/>
    <property type="project" value="TreeGrafter"/>
</dbReference>
<evidence type="ECO:0000256" key="4">
    <source>
        <dbReference type="ARBA" id="ARBA00029754"/>
    </source>
</evidence>
<dbReference type="Pfam" id="PF13291">
    <property type="entry name" value="ACT_4"/>
    <property type="match status" value="1"/>
</dbReference>
<evidence type="ECO:0000256" key="7">
    <source>
        <dbReference type="ARBA" id="ARBA00047968"/>
    </source>
</evidence>
<dbReference type="InterPro" id="IPR045865">
    <property type="entry name" value="ACT-like_dom_sf"/>
</dbReference>
<dbReference type="Gene3D" id="3.30.460.10">
    <property type="entry name" value="Beta Polymerase, domain 2"/>
    <property type="match status" value="1"/>
</dbReference>
<dbReference type="InterPro" id="IPR002912">
    <property type="entry name" value="ACT_dom"/>
</dbReference>
<dbReference type="InterPro" id="IPR007685">
    <property type="entry name" value="RelA_SpoT"/>
</dbReference>
<dbReference type="InterPro" id="IPR045600">
    <property type="entry name" value="RelA/SpoT_AH_RIS"/>
</dbReference>
<dbReference type="FunFam" id="1.10.3210.10:FF:000001">
    <property type="entry name" value="GTP pyrophosphokinase RelA"/>
    <property type="match status" value="1"/>
</dbReference>
<dbReference type="CDD" id="cd01668">
    <property type="entry name" value="TGS_RSH"/>
    <property type="match status" value="1"/>
</dbReference>
<dbReference type="SUPFAM" id="SSF81271">
    <property type="entry name" value="TGS-like"/>
    <property type="match status" value="1"/>
</dbReference>
<evidence type="ECO:0000256" key="5">
    <source>
        <dbReference type="ARBA" id="ARBA00032407"/>
    </source>
</evidence>
<evidence type="ECO:0000256" key="6">
    <source>
        <dbReference type="ARBA" id="ARBA00033308"/>
    </source>
</evidence>
<proteinExistence type="inferred from homology"/>
<reference evidence="12 13" key="1">
    <citation type="submission" date="2016-10" db="EMBL/GenBank/DDBJ databases">
        <authorList>
            <person name="de Groot N.N."/>
        </authorList>
    </citation>
    <scope>NUCLEOTIDE SEQUENCE [LARGE SCALE GENOMIC DNA]</scope>
    <source>
        <strain evidence="12 13">CGMCC 1.6291</strain>
    </source>
</reference>
<dbReference type="RefSeq" id="WP_091641070.1">
    <property type="nucleotide sequence ID" value="NZ_FOEG01000002.1"/>
</dbReference>
<dbReference type="GO" id="GO:0015949">
    <property type="term" value="P:nucleobase-containing small molecule interconversion"/>
    <property type="evidence" value="ECO:0007669"/>
    <property type="project" value="UniProtKB-ARBA"/>
</dbReference>
<dbReference type="NCBIfam" id="NF008124">
    <property type="entry name" value="PRK10872.1"/>
    <property type="match status" value="1"/>
</dbReference>
<dbReference type="CDD" id="cd05399">
    <property type="entry name" value="NT_Rel-Spo_like"/>
    <property type="match status" value="1"/>
</dbReference>
<dbReference type="InterPro" id="IPR004811">
    <property type="entry name" value="RelA/Spo_fam"/>
</dbReference>
<dbReference type="SUPFAM" id="SSF55021">
    <property type="entry name" value="ACT-like"/>
    <property type="match status" value="1"/>
</dbReference>
<dbReference type="InterPro" id="IPR012675">
    <property type="entry name" value="Beta-grasp_dom_sf"/>
</dbReference>
<evidence type="ECO:0000256" key="3">
    <source>
        <dbReference type="ARBA" id="ARBA00024387"/>
    </source>
</evidence>
<comment type="catalytic activity">
    <reaction evidence="7">
        <text>guanosine 3',5'-bis(diphosphate) + H2O = GDP + diphosphate + H(+)</text>
        <dbReference type="Rhea" id="RHEA:14253"/>
        <dbReference type="ChEBI" id="CHEBI:15377"/>
        <dbReference type="ChEBI" id="CHEBI:15378"/>
        <dbReference type="ChEBI" id="CHEBI:33019"/>
        <dbReference type="ChEBI" id="CHEBI:58189"/>
        <dbReference type="ChEBI" id="CHEBI:77828"/>
        <dbReference type="EC" id="3.1.7.2"/>
    </reaction>
</comment>
<dbReference type="PROSITE" id="PS51880">
    <property type="entry name" value="TGS"/>
    <property type="match status" value="1"/>
</dbReference>
<dbReference type="Pfam" id="PF04607">
    <property type="entry name" value="RelA_SpoT"/>
    <property type="match status" value="1"/>
</dbReference>
<evidence type="ECO:0000256" key="8">
    <source>
        <dbReference type="RuleBase" id="RU003847"/>
    </source>
</evidence>
<dbReference type="InterPro" id="IPR043519">
    <property type="entry name" value="NT_sf"/>
</dbReference>
<dbReference type="InterPro" id="IPR004095">
    <property type="entry name" value="TGS"/>
</dbReference>
<dbReference type="PANTHER" id="PTHR21262:SF31">
    <property type="entry name" value="GTP PYROPHOSPHOKINASE"/>
    <property type="match status" value="1"/>
</dbReference>
<feature type="domain" description="TGS" evidence="11">
    <location>
        <begin position="413"/>
        <end position="474"/>
    </location>
</feature>
<dbReference type="InterPro" id="IPR012676">
    <property type="entry name" value="TGS-like"/>
</dbReference>
<dbReference type="FunFam" id="3.30.460.10:FF:000001">
    <property type="entry name" value="GTP pyrophosphokinase RelA"/>
    <property type="match status" value="1"/>
</dbReference>
<dbReference type="SUPFAM" id="SSF81301">
    <property type="entry name" value="Nucleotidyltransferase"/>
    <property type="match status" value="1"/>
</dbReference>
<dbReference type="Gene3D" id="3.10.20.30">
    <property type="match status" value="1"/>
</dbReference>
<feature type="region of interest" description="Disordered" evidence="9">
    <location>
        <begin position="575"/>
        <end position="594"/>
    </location>
</feature>
<dbReference type="EMBL" id="FOEG01000002">
    <property type="protein sequence ID" value="SEO71409.1"/>
    <property type="molecule type" value="Genomic_DNA"/>
</dbReference>
<organism evidence="12 13">
    <name type="scientific">Aquisalimonas asiatica</name>
    <dbReference type="NCBI Taxonomy" id="406100"/>
    <lineage>
        <taxon>Bacteria</taxon>
        <taxon>Pseudomonadati</taxon>
        <taxon>Pseudomonadota</taxon>
        <taxon>Gammaproteobacteria</taxon>
        <taxon>Chromatiales</taxon>
        <taxon>Ectothiorhodospiraceae</taxon>
        <taxon>Aquisalimonas</taxon>
    </lineage>
</organism>
<dbReference type="Gene3D" id="3.30.70.260">
    <property type="match status" value="1"/>
</dbReference>
<evidence type="ECO:0000313" key="12">
    <source>
        <dbReference type="EMBL" id="SEO71409.1"/>
    </source>
</evidence>
<dbReference type="EC" id="3.1.7.2" evidence="3"/>
<dbReference type="Proteomes" id="UP000199657">
    <property type="component" value="Unassembled WGS sequence"/>
</dbReference>
<comment type="function">
    <text evidence="8">In eubacteria ppGpp (guanosine 3'-diphosphate 5'-diphosphate) is a mediator of the stringent response that coordinates a variety of cellular activities in response to changes in nutritional abundance.</text>
</comment>
<dbReference type="GO" id="GO:0005886">
    <property type="term" value="C:plasma membrane"/>
    <property type="evidence" value="ECO:0007669"/>
    <property type="project" value="TreeGrafter"/>
</dbReference>
<protein>
    <recommendedName>
        <fullName evidence="1">GTP pyrophosphokinase</fullName>
        <ecNumber evidence="3">3.1.7.2</ecNumber>
    </recommendedName>
    <alternativeName>
        <fullName evidence="5">(p)ppGpp synthase</fullName>
    </alternativeName>
    <alternativeName>
        <fullName evidence="4">ATP:GTP 3'-pyrophosphotransferase</fullName>
    </alternativeName>
    <alternativeName>
        <fullName evidence="6">ppGpp synthase I</fullName>
    </alternativeName>
</protein>
<evidence type="ECO:0000259" key="10">
    <source>
        <dbReference type="PROSITE" id="PS51671"/>
    </source>
</evidence>
<evidence type="ECO:0000256" key="2">
    <source>
        <dbReference type="ARBA" id="ARBA00024329"/>
    </source>
</evidence>
<evidence type="ECO:0000259" key="11">
    <source>
        <dbReference type="PROSITE" id="PS51880"/>
    </source>
</evidence>
<dbReference type="Pfam" id="PF13328">
    <property type="entry name" value="HD_4"/>
    <property type="match status" value="1"/>
</dbReference>
<comment type="pathway">
    <text evidence="2">Purine metabolism; ppGpp biosynthesis; ppGpp from GDP: step 1/1.</text>
</comment>
<dbReference type="Pfam" id="PF02824">
    <property type="entry name" value="TGS"/>
    <property type="match status" value="1"/>
</dbReference>
<evidence type="ECO:0000256" key="9">
    <source>
        <dbReference type="SAM" id="MobiDB-lite"/>
    </source>
</evidence>
<comment type="similarity">
    <text evidence="8">Belongs to the relA/spoT family.</text>
</comment>
<dbReference type="GO" id="GO:0015969">
    <property type="term" value="P:guanosine tetraphosphate metabolic process"/>
    <property type="evidence" value="ECO:0007669"/>
    <property type="project" value="InterPro"/>
</dbReference>
<gene>
    <name evidence="12" type="ORF">SAMN04488052_102342</name>
</gene>
<evidence type="ECO:0000313" key="13">
    <source>
        <dbReference type="Proteomes" id="UP000199657"/>
    </source>
</evidence>
<name>A0A1H8RXM6_9GAMM</name>
<evidence type="ECO:0000256" key="1">
    <source>
        <dbReference type="ARBA" id="ARBA00019852"/>
    </source>
</evidence>
<dbReference type="AlphaFoldDB" id="A0A1H8RXM6"/>
<accession>A0A1H8RXM6</accession>
<dbReference type="Gene3D" id="1.10.3210.10">
    <property type="entry name" value="Hypothetical protein af1432"/>
    <property type="match status" value="1"/>
</dbReference>
<dbReference type="STRING" id="406100.SAMN04488052_102342"/>
<dbReference type="PROSITE" id="PS51671">
    <property type="entry name" value="ACT"/>
    <property type="match status" value="1"/>
</dbReference>
<dbReference type="NCBIfam" id="TIGR00691">
    <property type="entry name" value="spoT_relA"/>
    <property type="match status" value="1"/>
</dbReference>